<dbReference type="AlphaFoldDB" id="A0AAW3JU29"/>
<gene>
    <name evidence="1" type="ORF">APZ18_00800</name>
</gene>
<dbReference type="RefSeq" id="WP_055940655.1">
    <property type="nucleotide sequence ID" value="NZ_JAQDCV010000006.1"/>
</dbReference>
<evidence type="ECO:0000313" key="1">
    <source>
        <dbReference type="EMBL" id="KQC85776.1"/>
    </source>
</evidence>
<dbReference type="PIRSF" id="PIRSF037263">
    <property type="entry name" value="DUF951_bac"/>
    <property type="match status" value="1"/>
</dbReference>
<dbReference type="PANTHER" id="PTHR38455">
    <property type="entry name" value="HYPOTHETICAL CYTOSOLIC PROTEIN"/>
    <property type="match status" value="1"/>
</dbReference>
<dbReference type="Pfam" id="PF06107">
    <property type="entry name" value="DUF951"/>
    <property type="match status" value="1"/>
</dbReference>
<proteinExistence type="predicted"/>
<sequence>MADKVELKIGDIIKMKKPHPCGTNAWEIKRVGMDIRLCCTGCNHQVMLPRKQVEKGFRGFV</sequence>
<keyword evidence="2" id="KW-1185">Reference proteome</keyword>
<comment type="caution">
    <text evidence="1">The sequence shown here is derived from an EMBL/GenBank/DDBJ whole genome shotgun (WGS) entry which is preliminary data.</text>
</comment>
<evidence type="ECO:0000313" key="2">
    <source>
        <dbReference type="Proteomes" id="UP000050833"/>
    </source>
</evidence>
<evidence type="ECO:0008006" key="3">
    <source>
        <dbReference type="Google" id="ProtNLM"/>
    </source>
</evidence>
<reference evidence="1 2" key="1">
    <citation type="submission" date="2015-10" db="EMBL/GenBank/DDBJ databases">
        <title>Butyribacter intestini gen. nov., sp. nov., a butyric acid-producing bacterium of the family Lachnospiraceae isolated from the human faeces.</title>
        <authorList>
            <person name="Zou Y."/>
            <person name="Xue W."/>
            <person name="Luo G."/>
            <person name="Lv M."/>
        </authorList>
    </citation>
    <scope>NUCLEOTIDE SEQUENCE [LARGE SCALE GENOMIC DNA]</scope>
    <source>
        <strain evidence="1 2">TF01-11</strain>
    </source>
</reference>
<dbReference type="EMBL" id="LLKB01000001">
    <property type="protein sequence ID" value="KQC85776.1"/>
    <property type="molecule type" value="Genomic_DNA"/>
</dbReference>
<dbReference type="InterPro" id="IPR009296">
    <property type="entry name" value="DUF951"/>
</dbReference>
<dbReference type="Proteomes" id="UP000050833">
    <property type="component" value="Unassembled WGS sequence"/>
</dbReference>
<protein>
    <recommendedName>
        <fullName evidence="3">DUF951 domain-containing protein</fullName>
    </recommendedName>
</protein>
<name>A0AAW3JU29_9FIRM</name>
<dbReference type="PANTHER" id="PTHR38455:SF1">
    <property type="entry name" value="DUF951 DOMAIN-CONTAINING PROTEIN"/>
    <property type="match status" value="1"/>
</dbReference>
<organism evidence="1 2">
    <name type="scientific">Butyribacter intestini</name>
    <dbReference type="NCBI Taxonomy" id="1703332"/>
    <lineage>
        <taxon>Bacteria</taxon>
        <taxon>Bacillati</taxon>
        <taxon>Bacillota</taxon>
        <taxon>Clostridia</taxon>
        <taxon>Lachnospirales</taxon>
        <taxon>Lachnospiraceae</taxon>
        <taxon>Butyribacter</taxon>
    </lineage>
</organism>
<accession>A0AAW3JU29</accession>